<accession>A0A813M2U2</accession>
<evidence type="ECO:0000256" key="1">
    <source>
        <dbReference type="ARBA" id="ARBA00009063"/>
    </source>
</evidence>
<dbReference type="InterPro" id="IPR045242">
    <property type="entry name" value="Syntaxin"/>
</dbReference>
<dbReference type="GO" id="GO:0006886">
    <property type="term" value="P:intracellular protein transport"/>
    <property type="evidence" value="ECO:0007669"/>
    <property type="project" value="TreeGrafter"/>
</dbReference>
<dbReference type="InterPro" id="IPR006011">
    <property type="entry name" value="Syntaxin_N"/>
</dbReference>
<dbReference type="GO" id="GO:0005484">
    <property type="term" value="F:SNAP receptor activity"/>
    <property type="evidence" value="ECO:0007669"/>
    <property type="project" value="TreeGrafter"/>
</dbReference>
<gene>
    <name evidence="4" type="ORF">OXX778_LOCUS36</name>
</gene>
<evidence type="ECO:0000313" key="5">
    <source>
        <dbReference type="Proteomes" id="UP000663879"/>
    </source>
</evidence>
<dbReference type="Proteomes" id="UP000663879">
    <property type="component" value="Unassembled WGS sequence"/>
</dbReference>
<proteinExistence type="inferred from homology"/>
<dbReference type="PANTHER" id="PTHR19957">
    <property type="entry name" value="SYNTAXIN"/>
    <property type="match status" value="1"/>
</dbReference>
<dbReference type="AlphaFoldDB" id="A0A813M2U2"/>
<dbReference type="Gene3D" id="1.20.58.70">
    <property type="match status" value="1"/>
</dbReference>
<keyword evidence="2" id="KW-0472">Membrane</keyword>
<dbReference type="Gene3D" id="1.20.5.110">
    <property type="match status" value="1"/>
</dbReference>
<dbReference type="OrthoDB" id="75754at2759"/>
<dbReference type="InterPro" id="IPR010989">
    <property type="entry name" value="SNARE"/>
</dbReference>
<comment type="similarity">
    <text evidence="1">Belongs to the syntaxin family.</text>
</comment>
<comment type="caution">
    <text evidence="4">The sequence shown here is derived from an EMBL/GenBank/DDBJ whole genome shotgun (WGS) entry which is preliminary data.</text>
</comment>
<dbReference type="Pfam" id="PF14523">
    <property type="entry name" value="Syntaxin_2"/>
    <property type="match status" value="1"/>
</dbReference>
<organism evidence="4 5">
    <name type="scientific">Brachionus calyciflorus</name>
    <dbReference type="NCBI Taxonomy" id="104777"/>
    <lineage>
        <taxon>Eukaryota</taxon>
        <taxon>Metazoa</taxon>
        <taxon>Spiralia</taxon>
        <taxon>Gnathifera</taxon>
        <taxon>Rotifera</taxon>
        <taxon>Eurotatoria</taxon>
        <taxon>Monogononta</taxon>
        <taxon>Pseudotrocha</taxon>
        <taxon>Ploima</taxon>
        <taxon>Brachionidae</taxon>
        <taxon>Brachionus</taxon>
    </lineage>
</organism>
<protein>
    <recommendedName>
        <fullName evidence="3">t-SNARE coiled-coil homology domain-containing protein</fullName>
    </recommendedName>
</protein>
<keyword evidence="2" id="KW-0812">Transmembrane</keyword>
<keyword evidence="2" id="KW-1133">Transmembrane helix</keyword>
<dbReference type="EMBL" id="CAJNOC010000002">
    <property type="protein sequence ID" value="CAF0703134.1"/>
    <property type="molecule type" value="Genomic_DNA"/>
</dbReference>
<feature type="transmembrane region" description="Helical" evidence="2">
    <location>
        <begin position="230"/>
        <end position="252"/>
    </location>
</feature>
<name>A0A813M2U2_9BILA</name>
<feature type="domain" description="T-SNARE coiled-coil homology" evidence="3">
    <location>
        <begin position="157"/>
        <end position="219"/>
    </location>
</feature>
<evidence type="ECO:0000313" key="4">
    <source>
        <dbReference type="EMBL" id="CAF0703134.1"/>
    </source>
</evidence>
<sequence>MSTTNNYQNYNANTTVEQVNSNISNGLFRLKQNVNQLNKLKKQLGTSKDSDKIRNNIHNIFQKSNEILKEITSNFKKLSSFNTSESEIALTKSKRAFENELESYSRLQKEIADKIRLTPLVNYEDQNNAFEENESEGFDERQTLLKQKKLSELDEKIDMVRDRENKMRQIETDIIDINAIMSDLATMVHEQSSLVDNITSNVESTSANVHYANDNLVKASRYATKYRKKLVFLILIIVIVMITLGLILYLTIKH</sequence>
<reference evidence="4" key="1">
    <citation type="submission" date="2021-02" db="EMBL/GenBank/DDBJ databases">
        <authorList>
            <person name="Nowell W R."/>
        </authorList>
    </citation>
    <scope>NUCLEOTIDE SEQUENCE</scope>
    <source>
        <strain evidence="4">Ploen Becks lab</strain>
    </source>
</reference>
<dbReference type="Pfam" id="PF05739">
    <property type="entry name" value="SNARE"/>
    <property type="match status" value="1"/>
</dbReference>
<dbReference type="GO" id="GO:0048278">
    <property type="term" value="P:vesicle docking"/>
    <property type="evidence" value="ECO:0007669"/>
    <property type="project" value="TreeGrafter"/>
</dbReference>
<dbReference type="InterPro" id="IPR000727">
    <property type="entry name" value="T_SNARE_dom"/>
</dbReference>
<dbReference type="SMART" id="SM00397">
    <property type="entry name" value="t_SNARE"/>
    <property type="match status" value="1"/>
</dbReference>
<dbReference type="PROSITE" id="PS50192">
    <property type="entry name" value="T_SNARE"/>
    <property type="match status" value="1"/>
</dbReference>
<keyword evidence="5" id="KW-1185">Reference proteome</keyword>
<dbReference type="GO" id="GO:0012505">
    <property type="term" value="C:endomembrane system"/>
    <property type="evidence" value="ECO:0007669"/>
    <property type="project" value="TreeGrafter"/>
</dbReference>
<evidence type="ECO:0000259" key="3">
    <source>
        <dbReference type="PROSITE" id="PS50192"/>
    </source>
</evidence>
<dbReference type="SUPFAM" id="SSF47661">
    <property type="entry name" value="t-snare proteins"/>
    <property type="match status" value="1"/>
</dbReference>
<evidence type="ECO:0000256" key="2">
    <source>
        <dbReference type="SAM" id="Phobius"/>
    </source>
</evidence>
<dbReference type="GO" id="GO:0031201">
    <property type="term" value="C:SNARE complex"/>
    <property type="evidence" value="ECO:0007669"/>
    <property type="project" value="TreeGrafter"/>
</dbReference>
<dbReference type="PANTHER" id="PTHR19957:SF38">
    <property type="entry name" value="LD27581P"/>
    <property type="match status" value="1"/>
</dbReference>
<dbReference type="GO" id="GO:0000149">
    <property type="term" value="F:SNARE binding"/>
    <property type="evidence" value="ECO:0007669"/>
    <property type="project" value="TreeGrafter"/>
</dbReference>
<dbReference type="GO" id="GO:0006906">
    <property type="term" value="P:vesicle fusion"/>
    <property type="evidence" value="ECO:0007669"/>
    <property type="project" value="TreeGrafter"/>
</dbReference>